<evidence type="ECO:0000313" key="2">
    <source>
        <dbReference type="Proteomes" id="UP001303160"/>
    </source>
</evidence>
<keyword evidence="2" id="KW-1185">Reference proteome</keyword>
<dbReference type="Gene3D" id="1.25.40.10">
    <property type="entry name" value="Tetratricopeptide repeat domain"/>
    <property type="match status" value="2"/>
</dbReference>
<dbReference type="Proteomes" id="UP001303160">
    <property type="component" value="Unassembled WGS sequence"/>
</dbReference>
<name>A0AAN6XGX6_9PEZI</name>
<dbReference type="InterPro" id="IPR011990">
    <property type="entry name" value="TPR-like_helical_dom_sf"/>
</dbReference>
<dbReference type="AlphaFoldDB" id="A0AAN6XGX6"/>
<comment type="caution">
    <text evidence="1">The sequence shown here is derived from an EMBL/GenBank/DDBJ whole genome shotgun (WGS) entry which is preliminary data.</text>
</comment>
<dbReference type="PANTHER" id="PTHR45588">
    <property type="entry name" value="TPR DOMAIN-CONTAINING PROTEIN"/>
    <property type="match status" value="1"/>
</dbReference>
<organism evidence="1 2">
    <name type="scientific">Triangularia verruculosa</name>
    <dbReference type="NCBI Taxonomy" id="2587418"/>
    <lineage>
        <taxon>Eukaryota</taxon>
        <taxon>Fungi</taxon>
        <taxon>Dikarya</taxon>
        <taxon>Ascomycota</taxon>
        <taxon>Pezizomycotina</taxon>
        <taxon>Sordariomycetes</taxon>
        <taxon>Sordariomycetidae</taxon>
        <taxon>Sordariales</taxon>
        <taxon>Podosporaceae</taxon>
        <taxon>Triangularia</taxon>
    </lineage>
</organism>
<dbReference type="EMBL" id="MU863961">
    <property type="protein sequence ID" value="KAK4197562.1"/>
    <property type="molecule type" value="Genomic_DNA"/>
</dbReference>
<sequence>MGLQPPPDKIPREDDYYDLGDFCMNITTRSADSQKWFNRGLVWCYGFNHEEAVKCFERSALADPDCAMAYWGIAYALGPNYNKPWGVFHDGERRRHLRRAREAVVTALDKAVAATPVEKALVDALQHRYPQSRGEPKQGYAWNHAFAQAMEATYKTHPDHPDVAAVYVDALLNLTPWELWDLRTGAPAKRARTLEAKAALEDALSKHPDHPGMLHLYIHLMEMSDQPELALNAADRLMRIIPDSGHLNHMPSHIYMLCGDYRSAIVSNTEAVRADQKFVERDGAINFYSLYRCHDLHFRLYAAMFAGQSAVAIETAQILEKTLPEELLRVKSPPMADWLEGFLAMRVHVLVRFGRWDDILRLALPKDRALYCSTTAMIFYAKGVAFANTARLKEAEEARAHFRTAVESVPASRTVFNNTCRDILAIASAMLDGELEYRGGNVELGLESLRKSIKLDDALPYDEPWGWMQPTRHAYGALLLEQGRAEEALAVYAADLGFDGTLPRALQHRNNVWALHGYHECLTRLGKDSEARIVWPQLQTALAVADVPVKASCFCRKHAGGGHKL</sequence>
<dbReference type="SUPFAM" id="SSF48452">
    <property type="entry name" value="TPR-like"/>
    <property type="match status" value="2"/>
</dbReference>
<dbReference type="PANTHER" id="PTHR45588:SF1">
    <property type="entry name" value="WW DOMAIN-CONTAINING PROTEIN"/>
    <property type="match status" value="1"/>
</dbReference>
<accession>A0AAN6XGX6</accession>
<evidence type="ECO:0000313" key="1">
    <source>
        <dbReference type="EMBL" id="KAK4197562.1"/>
    </source>
</evidence>
<proteinExistence type="predicted"/>
<gene>
    <name evidence="1" type="ORF">QBC40DRAFT_285376</name>
</gene>
<reference evidence="1" key="2">
    <citation type="submission" date="2023-05" db="EMBL/GenBank/DDBJ databases">
        <authorList>
            <consortium name="Lawrence Berkeley National Laboratory"/>
            <person name="Steindorff A."/>
            <person name="Hensen N."/>
            <person name="Bonometti L."/>
            <person name="Westerberg I."/>
            <person name="Brannstrom I.O."/>
            <person name="Guillou S."/>
            <person name="Cros-Aarteil S."/>
            <person name="Calhoun S."/>
            <person name="Haridas S."/>
            <person name="Kuo A."/>
            <person name="Mondo S."/>
            <person name="Pangilinan J."/>
            <person name="Riley R."/>
            <person name="Labutti K."/>
            <person name="Andreopoulos B."/>
            <person name="Lipzen A."/>
            <person name="Chen C."/>
            <person name="Yanf M."/>
            <person name="Daum C."/>
            <person name="Ng V."/>
            <person name="Clum A."/>
            <person name="Ohm R."/>
            <person name="Martin F."/>
            <person name="Silar P."/>
            <person name="Natvig D."/>
            <person name="Lalanne C."/>
            <person name="Gautier V."/>
            <person name="Ament-Velasquez S.L."/>
            <person name="Kruys A."/>
            <person name="Hutchinson M.I."/>
            <person name="Powell A.J."/>
            <person name="Barry K."/>
            <person name="Miller A.N."/>
            <person name="Grigoriev I.V."/>
            <person name="Debuchy R."/>
            <person name="Gladieux P."/>
            <person name="Thoren M.H."/>
            <person name="Johannesson H."/>
        </authorList>
    </citation>
    <scope>NUCLEOTIDE SEQUENCE</scope>
    <source>
        <strain evidence="1">CBS 315.58</strain>
    </source>
</reference>
<protein>
    <submittedName>
        <fullName evidence="1">TPR domain protein</fullName>
    </submittedName>
</protein>
<reference evidence="1" key="1">
    <citation type="journal article" date="2023" name="Mol. Phylogenet. Evol.">
        <title>Genome-scale phylogeny and comparative genomics of the fungal order Sordariales.</title>
        <authorList>
            <person name="Hensen N."/>
            <person name="Bonometti L."/>
            <person name="Westerberg I."/>
            <person name="Brannstrom I.O."/>
            <person name="Guillou S."/>
            <person name="Cros-Aarteil S."/>
            <person name="Calhoun S."/>
            <person name="Haridas S."/>
            <person name="Kuo A."/>
            <person name="Mondo S."/>
            <person name="Pangilinan J."/>
            <person name="Riley R."/>
            <person name="LaButti K."/>
            <person name="Andreopoulos B."/>
            <person name="Lipzen A."/>
            <person name="Chen C."/>
            <person name="Yan M."/>
            <person name="Daum C."/>
            <person name="Ng V."/>
            <person name="Clum A."/>
            <person name="Steindorff A."/>
            <person name="Ohm R.A."/>
            <person name="Martin F."/>
            <person name="Silar P."/>
            <person name="Natvig D.O."/>
            <person name="Lalanne C."/>
            <person name="Gautier V."/>
            <person name="Ament-Velasquez S.L."/>
            <person name="Kruys A."/>
            <person name="Hutchinson M.I."/>
            <person name="Powell A.J."/>
            <person name="Barry K."/>
            <person name="Miller A.N."/>
            <person name="Grigoriev I.V."/>
            <person name="Debuchy R."/>
            <person name="Gladieux P."/>
            <person name="Hiltunen Thoren M."/>
            <person name="Johannesson H."/>
        </authorList>
    </citation>
    <scope>NUCLEOTIDE SEQUENCE</scope>
    <source>
        <strain evidence="1">CBS 315.58</strain>
    </source>
</reference>